<gene>
    <name evidence="2" type="ORF">ANIA_06404</name>
</gene>
<dbReference type="GO" id="GO:0061630">
    <property type="term" value="F:ubiquitin protein ligase activity"/>
    <property type="evidence" value="ECO:0007669"/>
    <property type="project" value="InterPro"/>
</dbReference>
<dbReference type="HOGENOM" id="CLU_049926_0_0_1"/>
<feature type="region of interest" description="Disordered" evidence="1">
    <location>
        <begin position="350"/>
        <end position="390"/>
    </location>
</feature>
<feature type="compositionally biased region" description="Polar residues" evidence="1">
    <location>
        <begin position="148"/>
        <end position="182"/>
    </location>
</feature>
<dbReference type="InterPro" id="IPR039903">
    <property type="entry name" value="Zswim2"/>
</dbReference>
<dbReference type="OMA" id="RRCRMRT"/>
<evidence type="ECO:0000256" key="1">
    <source>
        <dbReference type="SAM" id="MobiDB-lite"/>
    </source>
</evidence>
<dbReference type="Gene3D" id="3.30.40.10">
    <property type="entry name" value="Zinc/RING finger domain, C3HC4 (zinc finger)"/>
    <property type="match status" value="1"/>
</dbReference>
<dbReference type="OrthoDB" id="8062037at2759"/>
<accession>Q5AZ76</accession>
<feature type="compositionally biased region" description="Low complexity" evidence="1">
    <location>
        <begin position="189"/>
        <end position="205"/>
    </location>
</feature>
<dbReference type="EMBL" id="BN001301">
    <property type="protein sequence ID" value="CBF69536.1"/>
    <property type="molecule type" value="Genomic_DNA"/>
</dbReference>
<keyword evidence="3" id="KW-1185">Reference proteome</keyword>
<dbReference type="PANTHER" id="PTHR21540">
    <property type="entry name" value="RING FINGER AND SWIM DOMAIN-CONTAINING PROTEIN 2"/>
    <property type="match status" value="1"/>
</dbReference>
<dbReference type="Proteomes" id="UP000000560">
    <property type="component" value="Chromosome I"/>
</dbReference>
<dbReference type="InParanoid" id="Q5AZ76"/>
<organism evidence="2 3">
    <name type="scientific">Emericella nidulans (strain FGSC A4 / ATCC 38163 / CBS 112.46 / NRRL 194 / M139)</name>
    <name type="common">Aspergillus nidulans</name>
    <dbReference type="NCBI Taxonomy" id="227321"/>
    <lineage>
        <taxon>Eukaryota</taxon>
        <taxon>Fungi</taxon>
        <taxon>Dikarya</taxon>
        <taxon>Ascomycota</taxon>
        <taxon>Pezizomycotina</taxon>
        <taxon>Eurotiomycetes</taxon>
        <taxon>Eurotiomycetidae</taxon>
        <taxon>Eurotiales</taxon>
        <taxon>Aspergillaceae</taxon>
        <taxon>Aspergillus</taxon>
        <taxon>Aspergillus subgen. Nidulantes</taxon>
    </lineage>
</organism>
<feature type="compositionally biased region" description="Low complexity" evidence="1">
    <location>
        <begin position="246"/>
        <end position="259"/>
    </location>
</feature>
<accession>C8V0N2</accession>
<evidence type="ECO:0000313" key="3">
    <source>
        <dbReference type="Proteomes" id="UP000000560"/>
    </source>
</evidence>
<dbReference type="STRING" id="227321.Q5AZ76"/>
<dbReference type="AlphaFoldDB" id="Q5AZ76"/>
<sequence>MPYTFSYLQFPSAPHLSEIISLYPENEPFCVGYAPSQGRRCRMRTNASNRASAMAMLELGTKKVHMGQMPTRDILIYLASCTLCTRFHQGQAEGLAERWRQDIGRFLDYEYARPGLQELAGLQNRAYKLLADYQRALEQEQWRHVPTPRSTPATPTVYLRTQPTSSLSAYSRSDSIASTRNNVPGDAYSTATPQPASTSTSSSTSRNAGQRRVETRSRISVTETTAREVDSRALHSVSAIEDATNRPGSSTRRSSGATRDMGTREAVGMTRAIAHRTARTTTTSTVRTRPVADNLRSTSNHTFESVLLSRLQSSAIHTEPSTASTGATLRTATRRAIEGDCGICLEPLRESRDGRSSSSRSESENNGYAATAGGEASGPVRSTAAQDSYGGNDRKHAELTWCKTHCGVNYHAICISTWLATARNPTCPTCRGVWVNDHLET</sequence>
<proteinExistence type="predicted"/>
<dbReference type="KEGG" id="ani:ANIA_06404"/>
<dbReference type="GeneID" id="2871304"/>
<reference evidence="3" key="1">
    <citation type="journal article" date="2005" name="Nature">
        <title>Sequencing of Aspergillus nidulans and comparative analysis with A. fumigatus and A. oryzae.</title>
        <authorList>
            <person name="Galagan J.E."/>
            <person name="Calvo S.E."/>
            <person name="Cuomo C."/>
            <person name="Ma L.J."/>
            <person name="Wortman J.R."/>
            <person name="Batzoglou S."/>
            <person name="Lee S.I."/>
            <person name="Basturkmen M."/>
            <person name="Spevak C.C."/>
            <person name="Clutterbuck J."/>
            <person name="Kapitonov V."/>
            <person name="Jurka J."/>
            <person name="Scazzocchio C."/>
            <person name="Farman M."/>
            <person name="Butler J."/>
            <person name="Purcell S."/>
            <person name="Harris S."/>
            <person name="Braus G.H."/>
            <person name="Draht O."/>
            <person name="Busch S."/>
            <person name="D'Enfert C."/>
            <person name="Bouchier C."/>
            <person name="Goldman G.H."/>
            <person name="Bell-Pedersen D."/>
            <person name="Griffiths-Jones S."/>
            <person name="Doonan J.H."/>
            <person name="Yu J."/>
            <person name="Vienken K."/>
            <person name="Pain A."/>
            <person name="Freitag M."/>
            <person name="Selker E.U."/>
            <person name="Archer D.B."/>
            <person name="Penalva M.A."/>
            <person name="Oakley B.R."/>
            <person name="Momany M."/>
            <person name="Tanaka T."/>
            <person name="Kumagai T."/>
            <person name="Asai K."/>
            <person name="Machida M."/>
            <person name="Nierman W.C."/>
            <person name="Denning D.W."/>
            <person name="Caddick M."/>
            <person name="Hynes M."/>
            <person name="Paoletti M."/>
            <person name="Fischer R."/>
            <person name="Miller B."/>
            <person name="Dyer P."/>
            <person name="Sachs M.S."/>
            <person name="Osmani S.A."/>
            <person name="Birren B.W."/>
        </authorList>
    </citation>
    <scope>NUCLEOTIDE SEQUENCE [LARGE SCALE GENOMIC DNA]</scope>
    <source>
        <strain evidence="3">FGSC A4 / ATCC 38163 / CBS 112.46 / NRRL 194 / M139</strain>
    </source>
</reference>
<dbReference type="eggNOG" id="ENOG502QPW5">
    <property type="taxonomic scope" value="Eukaryota"/>
</dbReference>
<reference evidence="3" key="2">
    <citation type="journal article" date="2009" name="Fungal Genet. Biol.">
        <title>The 2008 update of the Aspergillus nidulans genome annotation: a community effort.</title>
        <authorList>
            <person name="Wortman J.R."/>
            <person name="Gilsenan J.M."/>
            <person name="Joardar V."/>
            <person name="Deegan J."/>
            <person name="Clutterbuck J."/>
            <person name="Andersen M.R."/>
            <person name="Archer D."/>
            <person name="Bencina M."/>
            <person name="Braus G."/>
            <person name="Coutinho P."/>
            <person name="von Dohren H."/>
            <person name="Doonan J."/>
            <person name="Driessen A.J."/>
            <person name="Durek P."/>
            <person name="Espeso E."/>
            <person name="Fekete E."/>
            <person name="Flipphi M."/>
            <person name="Estrada C.G."/>
            <person name="Geysens S."/>
            <person name="Goldman G."/>
            <person name="de Groot P.W."/>
            <person name="Hansen K."/>
            <person name="Harris S.D."/>
            <person name="Heinekamp T."/>
            <person name="Helmstaedt K."/>
            <person name="Henrissat B."/>
            <person name="Hofmann G."/>
            <person name="Homan T."/>
            <person name="Horio T."/>
            <person name="Horiuchi H."/>
            <person name="James S."/>
            <person name="Jones M."/>
            <person name="Karaffa L."/>
            <person name="Karanyi Z."/>
            <person name="Kato M."/>
            <person name="Keller N."/>
            <person name="Kelly D.E."/>
            <person name="Kiel J.A."/>
            <person name="Kim J.M."/>
            <person name="van der Klei I.J."/>
            <person name="Klis F.M."/>
            <person name="Kovalchuk A."/>
            <person name="Krasevec N."/>
            <person name="Kubicek C.P."/>
            <person name="Liu B."/>
            <person name="Maccabe A."/>
            <person name="Meyer V."/>
            <person name="Mirabito P."/>
            <person name="Miskei M."/>
            <person name="Mos M."/>
            <person name="Mullins J."/>
            <person name="Nelson D.R."/>
            <person name="Nielsen J."/>
            <person name="Oakley B.R."/>
            <person name="Osmani S.A."/>
            <person name="Pakula T."/>
            <person name="Paszewski A."/>
            <person name="Paulsen I."/>
            <person name="Pilsyk S."/>
            <person name="Pocsi I."/>
            <person name="Punt P.J."/>
            <person name="Ram A.F."/>
            <person name="Ren Q."/>
            <person name="Robellet X."/>
            <person name="Robson G."/>
            <person name="Seiboth B."/>
            <person name="van Solingen P."/>
            <person name="Specht T."/>
            <person name="Sun J."/>
            <person name="Taheri-Talesh N."/>
            <person name="Takeshita N."/>
            <person name="Ussery D."/>
            <person name="vanKuyk P.A."/>
            <person name="Visser H."/>
            <person name="van de Vondervoort P.J."/>
            <person name="de Vries R.P."/>
            <person name="Walton J."/>
            <person name="Xiang X."/>
            <person name="Xiong Y."/>
            <person name="Zeng A.P."/>
            <person name="Brandt B.W."/>
            <person name="Cornell M.J."/>
            <person name="van den Hondel C.A."/>
            <person name="Visser J."/>
            <person name="Oliver S.G."/>
            <person name="Turner G."/>
        </authorList>
    </citation>
    <scope>GENOME REANNOTATION</scope>
    <source>
        <strain evidence="3">FGSC A4 / ATCC 38163 / CBS 112.46 / NRRL 194 / M139</strain>
    </source>
</reference>
<dbReference type="RefSeq" id="XP_664008.1">
    <property type="nucleotide sequence ID" value="XM_658916.1"/>
</dbReference>
<dbReference type="InterPro" id="IPR013083">
    <property type="entry name" value="Znf_RING/FYVE/PHD"/>
</dbReference>
<evidence type="ECO:0008006" key="4">
    <source>
        <dbReference type="Google" id="ProtNLM"/>
    </source>
</evidence>
<evidence type="ECO:0000313" key="2">
    <source>
        <dbReference type="EMBL" id="CBF69536.1"/>
    </source>
</evidence>
<protein>
    <recommendedName>
        <fullName evidence="4">RING-type domain-containing protein</fullName>
    </recommendedName>
</protein>
<name>Q5AZ76_EMENI</name>
<feature type="region of interest" description="Disordered" evidence="1">
    <location>
        <begin position="142"/>
        <end position="264"/>
    </location>
</feature>
<dbReference type="SUPFAM" id="SSF57850">
    <property type="entry name" value="RING/U-box"/>
    <property type="match status" value="1"/>
</dbReference>
<dbReference type="PANTHER" id="PTHR21540:SF0">
    <property type="entry name" value="PHD FAMILY PROTEIN"/>
    <property type="match status" value="1"/>
</dbReference>